<dbReference type="EMBL" id="JBBPBN010000038">
    <property type="protein sequence ID" value="KAK9000096.1"/>
    <property type="molecule type" value="Genomic_DNA"/>
</dbReference>
<comment type="caution">
    <text evidence="2">The sequence shown here is derived from an EMBL/GenBank/DDBJ whole genome shotgun (WGS) entry which is preliminary data.</text>
</comment>
<evidence type="ECO:0000313" key="2">
    <source>
        <dbReference type="EMBL" id="KAK9000096.1"/>
    </source>
</evidence>
<keyword evidence="3" id="KW-1185">Reference proteome</keyword>
<proteinExistence type="predicted"/>
<feature type="compositionally biased region" description="Polar residues" evidence="1">
    <location>
        <begin position="148"/>
        <end position="162"/>
    </location>
</feature>
<dbReference type="Proteomes" id="UP001396334">
    <property type="component" value="Unassembled WGS sequence"/>
</dbReference>
<reference evidence="2 3" key="1">
    <citation type="journal article" date="2024" name="G3 (Bethesda)">
        <title>Genome assembly of Hibiscus sabdariffa L. provides insights into metabolisms of medicinal natural products.</title>
        <authorList>
            <person name="Kim T."/>
        </authorList>
    </citation>
    <scope>NUCLEOTIDE SEQUENCE [LARGE SCALE GENOMIC DNA]</scope>
    <source>
        <strain evidence="2">TK-2024</strain>
        <tissue evidence="2">Old leaves</tissue>
    </source>
</reference>
<evidence type="ECO:0000256" key="1">
    <source>
        <dbReference type="SAM" id="MobiDB-lite"/>
    </source>
</evidence>
<feature type="region of interest" description="Disordered" evidence="1">
    <location>
        <begin position="148"/>
        <end position="181"/>
    </location>
</feature>
<name>A0ABR2QHY2_9ROSI</name>
<gene>
    <name evidence="2" type="ORF">V6N11_082230</name>
</gene>
<accession>A0ABR2QHY2</accession>
<protein>
    <submittedName>
        <fullName evidence="2">Uncharacterized protein</fullName>
    </submittedName>
</protein>
<organism evidence="2 3">
    <name type="scientific">Hibiscus sabdariffa</name>
    <name type="common">roselle</name>
    <dbReference type="NCBI Taxonomy" id="183260"/>
    <lineage>
        <taxon>Eukaryota</taxon>
        <taxon>Viridiplantae</taxon>
        <taxon>Streptophyta</taxon>
        <taxon>Embryophyta</taxon>
        <taxon>Tracheophyta</taxon>
        <taxon>Spermatophyta</taxon>
        <taxon>Magnoliopsida</taxon>
        <taxon>eudicotyledons</taxon>
        <taxon>Gunneridae</taxon>
        <taxon>Pentapetalae</taxon>
        <taxon>rosids</taxon>
        <taxon>malvids</taxon>
        <taxon>Malvales</taxon>
        <taxon>Malvaceae</taxon>
        <taxon>Malvoideae</taxon>
        <taxon>Hibiscus</taxon>
    </lineage>
</organism>
<sequence>MINALERSGLPISAAVQPLQKKGHSVKGLVLVEDEPMNTGVEPKIGGAADSPRPQVVLSFKDKLMGEIEKNKQFQCLSDLNVEASPATDAYQAKGNEVGGNTVRQSSGSRFVVLEVDKEEGEDDENINLMIPEAEREEISNRADLLVPNSTVEGSQPQQTRAGGQMKRVGKETIPQKRGRD</sequence>
<evidence type="ECO:0000313" key="3">
    <source>
        <dbReference type="Proteomes" id="UP001396334"/>
    </source>
</evidence>